<dbReference type="Proteomes" id="UP000593577">
    <property type="component" value="Unassembled WGS sequence"/>
</dbReference>
<dbReference type="PANTHER" id="PTHR35099:SF2">
    <property type="entry name" value="OS02G0182700 PROTEIN"/>
    <property type="match status" value="1"/>
</dbReference>
<feature type="region of interest" description="Disordered" evidence="1">
    <location>
        <begin position="1"/>
        <end position="20"/>
    </location>
</feature>
<evidence type="ECO:0000313" key="3">
    <source>
        <dbReference type="Proteomes" id="UP000593577"/>
    </source>
</evidence>
<evidence type="ECO:0000313" key="2">
    <source>
        <dbReference type="EMBL" id="MBA0673990.1"/>
    </source>
</evidence>
<comment type="caution">
    <text evidence="2">The sequence shown here is derived from an EMBL/GenBank/DDBJ whole genome shotgun (WGS) entry which is preliminary data.</text>
</comment>
<name>A0A7J8WGJ1_GOSAI</name>
<feature type="compositionally biased region" description="Basic and acidic residues" evidence="1">
    <location>
        <begin position="220"/>
        <end position="232"/>
    </location>
</feature>
<evidence type="ECO:0000256" key="1">
    <source>
        <dbReference type="SAM" id="MobiDB-lite"/>
    </source>
</evidence>
<feature type="region of interest" description="Disordered" evidence="1">
    <location>
        <begin position="87"/>
        <end position="108"/>
    </location>
</feature>
<feature type="non-terminal residue" evidence="2">
    <location>
        <position position="266"/>
    </location>
</feature>
<gene>
    <name evidence="2" type="ORF">Goari_015609</name>
</gene>
<reference evidence="2 3" key="1">
    <citation type="journal article" date="2019" name="Genome Biol. Evol.">
        <title>Insights into the evolution of the New World diploid cottons (Gossypium, subgenus Houzingenia) based on genome sequencing.</title>
        <authorList>
            <person name="Grover C.E."/>
            <person name="Arick M.A. 2nd"/>
            <person name="Thrash A."/>
            <person name="Conover J.L."/>
            <person name="Sanders W.S."/>
            <person name="Peterson D.G."/>
            <person name="Frelichowski J.E."/>
            <person name="Scheffler J.A."/>
            <person name="Scheffler B.E."/>
            <person name="Wendel J.F."/>
        </authorList>
    </citation>
    <scope>NUCLEOTIDE SEQUENCE [LARGE SCALE GENOMIC DNA]</scope>
    <source>
        <strain evidence="2">185</strain>
        <tissue evidence="2">Leaf</tissue>
    </source>
</reference>
<dbReference type="EMBL" id="JABFAA010000001">
    <property type="protein sequence ID" value="MBA0673990.1"/>
    <property type="molecule type" value="Genomic_DNA"/>
</dbReference>
<feature type="region of interest" description="Disordered" evidence="1">
    <location>
        <begin position="219"/>
        <end position="244"/>
    </location>
</feature>
<organism evidence="2 3">
    <name type="scientific">Gossypium aridum</name>
    <name type="common">American cotton</name>
    <name type="synonym">Erioxylum aridum</name>
    <dbReference type="NCBI Taxonomy" id="34290"/>
    <lineage>
        <taxon>Eukaryota</taxon>
        <taxon>Viridiplantae</taxon>
        <taxon>Streptophyta</taxon>
        <taxon>Embryophyta</taxon>
        <taxon>Tracheophyta</taxon>
        <taxon>Spermatophyta</taxon>
        <taxon>Magnoliopsida</taxon>
        <taxon>eudicotyledons</taxon>
        <taxon>Gunneridae</taxon>
        <taxon>Pentapetalae</taxon>
        <taxon>rosids</taxon>
        <taxon>malvids</taxon>
        <taxon>Malvales</taxon>
        <taxon>Malvaceae</taxon>
        <taxon>Malvoideae</taxon>
        <taxon>Gossypium</taxon>
    </lineage>
</organism>
<sequence length="266" mass="29745">GTASSESNRTSTKRSRRKKTFAELKEEENLLLKERVHLEKEIASTRATCKEHRATNENLKRIRLDLNMDTVKNSSLIADESEKVPCLRVPSSSDSTLPPEALDDDRKPSLDSCNVGKMIPVRQSYTGLAEKRRVDYIQIRIGVDGEVVRPGKESFAQVTIILEPRLSKDFELLHKPDEIGNGVDVGWAWISYDLGKRVGISMLEKSIVSISFVSSLIPDPSDKTQGERKNETNDPGNSISAPKRLNCPGEIAYRRGETTTMVNQSF</sequence>
<feature type="compositionally biased region" description="Low complexity" evidence="1">
    <location>
        <begin position="1"/>
        <end position="10"/>
    </location>
</feature>
<dbReference type="PANTHER" id="PTHR35099">
    <property type="entry name" value="OS02G0182700 PROTEIN"/>
    <property type="match status" value="1"/>
</dbReference>
<accession>A0A7J8WGJ1</accession>
<proteinExistence type="predicted"/>
<keyword evidence="3" id="KW-1185">Reference proteome</keyword>
<protein>
    <submittedName>
        <fullName evidence="2">Uncharacterized protein</fullName>
    </submittedName>
</protein>
<dbReference type="AlphaFoldDB" id="A0A7J8WGJ1"/>